<dbReference type="OMA" id="DRRPFYW"/>
<dbReference type="EMBL" id="FKLO01000040">
    <property type="protein sequence ID" value="SAM62679.1"/>
    <property type="molecule type" value="Genomic_DNA"/>
</dbReference>
<sequence>MTLAPETIVAVLDFFGVFTSAVAATVLAKRQQLDIFGAVMIAFVASIGGGTTRDLLLNRHPLFWLKDLNYAWTITLTSLFTQVFYHQFERLDKPFRWFDALALATFTVIGIEVGQMRGASAPVAVLMGVITAVMGGILRDIVCRQVPLLLRKEIYLTAAMVGGVFYFVLLHAGVSLWVRDLLTLLLVLVIRGFAIVYNWNLPDIAIRRKP</sequence>
<gene>
    <name evidence="9" type="ORF">CHUV0807_1035</name>
</gene>
<feature type="transmembrane region" description="Helical" evidence="7">
    <location>
        <begin position="181"/>
        <end position="199"/>
    </location>
</feature>
<comment type="similarity">
    <text evidence="2">Belongs to the UPF0126 family.</text>
</comment>
<dbReference type="Proteomes" id="UP000190837">
    <property type="component" value="Unassembled WGS sequence"/>
</dbReference>
<proteinExistence type="inferred from homology"/>
<evidence type="ECO:0000259" key="8">
    <source>
        <dbReference type="Pfam" id="PF03458"/>
    </source>
</evidence>
<protein>
    <submittedName>
        <fullName evidence="9">Putative inner membrane protein</fullName>
    </submittedName>
</protein>
<feature type="transmembrane region" description="Helical" evidence="7">
    <location>
        <begin position="6"/>
        <end position="28"/>
    </location>
</feature>
<evidence type="ECO:0000256" key="5">
    <source>
        <dbReference type="ARBA" id="ARBA00022989"/>
    </source>
</evidence>
<dbReference type="GO" id="GO:0005886">
    <property type="term" value="C:plasma membrane"/>
    <property type="evidence" value="ECO:0007669"/>
    <property type="project" value="UniProtKB-SubCell"/>
</dbReference>
<name>A0A1C3H3Q6_9GAMM</name>
<feature type="transmembrane region" description="Helical" evidence="7">
    <location>
        <begin position="97"/>
        <end position="115"/>
    </location>
</feature>
<evidence type="ECO:0000256" key="4">
    <source>
        <dbReference type="ARBA" id="ARBA00022692"/>
    </source>
</evidence>
<keyword evidence="4 7" id="KW-0812">Transmembrane</keyword>
<evidence type="ECO:0000256" key="6">
    <source>
        <dbReference type="ARBA" id="ARBA00023136"/>
    </source>
</evidence>
<organism evidence="9 10">
    <name type="scientific">Cardiobacterium hominis</name>
    <dbReference type="NCBI Taxonomy" id="2718"/>
    <lineage>
        <taxon>Bacteria</taxon>
        <taxon>Pseudomonadati</taxon>
        <taxon>Pseudomonadota</taxon>
        <taxon>Gammaproteobacteria</taxon>
        <taxon>Cardiobacteriales</taxon>
        <taxon>Cardiobacteriaceae</taxon>
        <taxon>Cardiobacterium</taxon>
    </lineage>
</organism>
<dbReference type="PANTHER" id="PTHR30506">
    <property type="entry name" value="INNER MEMBRANE PROTEIN"/>
    <property type="match status" value="1"/>
</dbReference>
<feature type="domain" description="Glycine transporter" evidence="8">
    <location>
        <begin position="11"/>
        <end position="85"/>
    </location>
</feature>
<feature type="transmembrane region" description="Helical" evidence="7">
    <location>
        <begin position="35"/>
        <end position="56"/>
    </location>
</feature>
<evidence type="ECO:0000313" key="10">
    <source>
        <dbReference type="Proteomes" id="UP000190837"/>
    </source>
</evidence>
<accession>A0A1C3H3Q6</accession>
<keyword evidence="5 7" id="KW-1133">Transmembrane helix</keyword>
<dbReference type="GeneID" id="84790138"/>
<dbReference type="AlphaFoldDB" id="A0A1C3H3Q6"/>
<feature type="transmembrane region" description="Helical" evidence="7">
    <location>
        <begin position="154"/>
        <end position="175"/>
    </location>
</feature>
<feature type="transmembrane region" description="Helical" evidence="7">
    <location>
        <begin position="121"/>
        <end position="142"/>
    </location>
</feature>
<feature type="transmembrane region" description="Helical" evidence="7">
    <location>
        <begin position="68"/>
        <end position="85"/>
    </location>
</feature>
<dbReference type="PANTHER" id="PTHR30506:SF3">
    <property type="entry name" value="UPF0126 INNER MEMBRANE PROTEIN YADS-RELATED"/>
    <property type="match status" value="1"/>
</dbReference>
<dbReference type="RefSeq" id="WP_004142077.1">
    <property type="nucleotide sequence ID" value="NZ_CALFOW010000235.1"/>
</dbReference>
<evidence type="ECO:0000313" key="9">
    <source>
        <dbReference type="EMBL" id="SAM62679.1"/>
    </source>
</evidence>
<keyword evidence="3" id="KW-1003">Cell membrane</keyword>
<dbReference type="InterPro" id="IPR005115">
    <property type="entry name" value="Gly_transporter"/>
</dbReference>
<evidence type="ECO:0000256" key="7">
    <source>
        <dbReference type="SAM" id="Phobius"/>
    </source>
</evidence>
<dbReference type="Pfam" id="PF03458">
    <property type="entry name" value="Gly_transporter"/>
    <property type="match status" value="2"/>
</dbReference>
<evidence type="ECO:0000256" key="1">
    <source>
        <dbReference type="ARBA" id="ARBA00004651"/>
    </source>
</evidence>
<reference evidence="10" key="1">
    <citation type="submission" date="2016-04" db="EMBL/GenBank/DDBJ databases">
        <authorList>
            <person name="Tagini F."/>
        </authorList>
    </citation>
    <scope>NUCLEOTIDE SEQUENCE [LARGE SCALE GENOMIC DNA]</scope>
    <source>
        <strain evidence="10">CHUV0807</strain>
    </source>
</reference>
<comment type="subcellular location">
    <subcellularLocation>
        <location evidence="1">Cell membrane</location>
        <topology evidence="1">Multi-pass membrane protein</topology>
    </subcellularLocation>
</comment>
<feature type="domain" description="Glycine transporter" evidence="8">
    <location>
        <begin position="97"/>
        <end position="169"/>
    </location>
</feature>
<evidence type="ECO:0000256" key="2">
    <source>
        <dbReference type="ARBA" id="ARBA00008193"/>
    </source>
</evidence>
<evidence type="ECO:0000256" key="3">
    <source>
        <dbReference type="ARBA" id="ARBA00022475"/>
    </source>
</evidence>
<keyword evidence="6 7" id="KW-0472">Membrane</keyword>